<evidence type="ECO:0000256" key="1">
    <source>
        <dbReference type="ARBA" id="ARBA00023157"/>
    </source>
</evidence>
<keyword evidence="4" id="KW-1185">Reference proteome</keyword>
<dbReference type="InterPro" id="IPR016187">
    <property type="entry name" value="CTDL_fold"/>
</dbReference>
<organism evidence="3 4">
    <name type="scientific">Mytilus edulis</name>
    <name type="common">Blue mussel</name>
    <dbReference type="NCBI Taxonomy" id="6550"/>
    <lineage>
        <taxon>Eukaryota</taxon>
        <taxon>Metazoa</taxon>
        <taxon>Spiralia</taxon>
        <taxon>Lophotrochozoa</taxon>
        <taxon>Mollusca</taxon>
        <taxon>Bivalvia</taxon>
        <taxon>Autobranchia</taxon>
        <taxon>Pteriomorphia</taxon>
        <taxon>Mytilida</taxon>
        <taxon>Mytiloidea</taxon>
        <taxon>Mytilidae</taxon>
        <taxon>Mytilinae</taxon>
        <taxon>Mytilus</taxon>
    </lineage>
</organism>
<evidence type="ECO:0000259" key="2">
    <source>
        <dbReference type="PROSITE" id="PS50041"/>
    </source>
</evidence>
<dbReference type="SMART" id="SM00034">
    <property type="entry name" value="CLECT"/>
    <property type="match status" value="1"/>
</dbReference>
<gene>
    <name evidence="3" type="ORF">MEDL_18634</name>
</gene>
<proteinExistence type="predicted"/>
<dbReference type="SUPFAM" id="SSF56436">
    <property type="entry name" value="C-type lectin-like"/>
    <property type="match status" value="1"/>
</dbReference>
<keyword evidence="1" id="KW-1015">Disulfide bond</keyword>
<dbReference type="InterPro" id="IPR018378">
    <property type="entry name" value="C-type_lectin_CS"/>
</dbReference>
<dbReference type="EMBL" id="CAJPWZ010000939">
    <property type="protein sequence ID" value="CAG2204140.1"/>
    <property type="molecule type" value="Genomic_DNA"/>
</dbReference>
<dbReference type="PANTHER" id="PTHR22803">
    <property type="entry name" value="MANNOSE, PHOSPHOLIPASE, LECTIN RECEPTOR RELATED"/>
    <property type="match status" value="1"/>
</dbReference>
<comment type="caution">
    <text evidence="3">The sequence shown here is derived from an EMBL/GenBank/DDBJ whole genome shotgun (WGS) entry which is preliminary data.</text>
</comment>
<dbReference type="Proteomes" id="UP000683360">
    <property type="component" value="Unassembled WGS sequence"/>
</dbReference>
<reference evidence="3" key="1">
    <citation type="submission" date="2021-03" db="EMBL/GenBank/DDBJ databases">
        <authorList>
            <person name="Bekaert M."/>
        </authorList>
    </citation>
    <scope>NUCLEOTIDE SEQUENCE</scope>
</reference>
<accession>A0A8S3RBG2</accession>
<dbReference type="InterPro" id="IPR050111">
    <property type="entry name" value="C-type_lectin/snaclec_domain"/>
</dbReference>
<dbReference type="Pfam" id="PF00059">
    <property type="entry name" value="Lectin_C"/>
    <property type="match status" value="1"/>
</dbReference>
<sequence length="181" mass="21114">MCLSNPQCCVASYSKVTSTCRIDNSERCCDENEFHDGWTYLQRNSYLTMTCRGCISFNNSLYLISEEHLDWSKAKANCECRGSELAKLETFEENEFIKREVKTRNTGVSGYWIGGYDFYNDNVMEWIGQPDQSMSFSDFQPNEPDAPNDQLCMVLWGDYDFRWGDADCHVQLSYICEFMQR</sequence>
<dbReference type="CDD" id="cd00037">
    <property type="entry name" value="CLECT"/>
    <property type="match status" value="1"/>
</dbReference>
<dbReference type="PROSITE" id="PS00615">
    <property type="entry name" value="C_TYPE_LECTIN_1"/>
    <property type="match status" value="1"/>
</dbReference>
<dbReference type="Gene3D" id="3.10.100.10">
    <property type="entry name" value="Mannose-Binding Protein A, subunit A"/>
    <property type="match status" value="1"/>
</dbReference>
<dbReference type="InterPro" id="IPR016186">
    <property type="entry name" value="C-type_lectin-like/link_sf"/>
</dbReference>
<protein>
    <recommendedName>
        <fullName evidence="2">C-type lectin domain-containing protein</fullName>
    </recommendedName>
</protein>
<dbReference type="PROSITE" id="PS50041">
    <property type="entry name" value="C_TYPE_LECTIN_2"/>
    <property type="match status" value="1"/>
</dbReference>
<dbReference type="OrthoDB" id="6121790at2759"/>
<evidence type="ECO:0000313" key="4">
    <source>
        <dbReference type="Proteomes" id="UP000683360"/>
    </source>
</evidence>
<evidence type="ECO:0000313" key="3">
    <source>
        <dbReference type="EMBL" id="CAG2204140.1"/>
    </source>
</evidence>
<name>A0A8S3RBG2_MYTED</name>
<dbReference type="InterPro" id="IPR001304">
    <property type="entry name" value="C-type_lectin-like"/>
</dbReference>
<dbReference type="AlphaFoldDB" id="A0A8S3RBG2"/>
<feature type="domain" description="C-type lectin" evidence="2">
    <location>
        <begin position="57"/>
        <end position="177"/>
    </location>
</feature>